<dbReference type="Proteomes" id="UP001642360">
    <property type="component" value="Unassembled WGS sequence"/>
</dbReference>
<evidence type="ECO:0000313" key="3">
    <source>
        <dbReference type="EMBL" id="CAK9171852.1"/>
    </source>
</evidence>
<feature type="transmembrane region" description="Helical" evidence="2">
    <location>
        <begin position="89"/>
        <end position="110"/>
    </location>
</feature>
<evidence type="ECO:0000313" key="4">
    <source>
        <dbReference type="Proteomes" id="UP001642360"/>
    </source>
</evidence>
<feature type="compositionally biased region" description="Low complexity" evidence="1">
    <location>
        <begin position="413"/>
        <end position="425"/>
    </location>
</feature>
<evidence type="ECO:0000256" key="1">
    <source>
        <dbReference type="SAM" id="MobiDB-lite"/>
    </source>
</evidence>
<name>A0ABC8TUW3_9AQUA</name>
<dbReference type="AlphaFoldDB" id="A0ABC8TUW3"/>
<feature type="region of interest" description="Disordered" evidence="1">
    <location>
        <begin position="396"/>
        <end position="463"/>
    </location>
</feature>
<accession>A0ABC8TUW3</accession>
<keyword evidence="2" id="KW-0812">Transmembrane</keyword>
<organism evidence="3 4">
    <name type="scientific">Ilex paraguariensis</name>
    <name type="common">yerba mate</name>
    <dbReference type="NCBI Taxonomy" id="185542"/>
    <lineage>
        <taxon>Eukaryota</taxon>
        <taxon>Viridiplantae</taxon>
        <taxon>Streptophyta</taxon>
        <taxon>Embryophyta</taxon>
        <taxon>Tracheophyta</taxon>
        <taxon>Spermatophyta</taxon>
        <taxon>Magnoliopsida</taxon>
        <taxon>eudicotyledons</taxon>
        <taxon>Gunneridae</taxon>
        <taxon>Pentapetalae</taxon>
        <taxon>asterids</taxon>
        <taxon>campanulids</taxon>
        <taxon>Aquifoliales</taxon>
        <taxon>Aquifoliaceae</taxon>
        <taxon>Ilex</taxon>
    </lineage>
</organism>
<keyword evidence="2" id="KW-1133">Transmembrane helix</keyword>
<gene>
    <name evidence="3" type="ORF">ILEXP_LOCUS41459</name>
</gene>
<keyword evidence="4" id="KW-1185">Reference proteome</keyword>
<reference evidence="3 4" key="1">
    <citation type="submission" date="2024-02" db="EMBL/GenBank/DDBJ databases">
        <authorList>
            <person name="Vignale AGUSTIN F."/>
            <person name="Sosa J E."/>
            <person name="Modenutti C."/>
        </authorList>
    </citation>
    <scope>NUCLEOTIDE SEQUENCE [LARGE SCALE GENOMIC DNA]</scope>
</reference>
<keyword evidence="2" id="KW-0472">Membrane</keyword>
<protein>
    <submittedName>
        <fullName evidence="3">Uncharacterized protein</fullName>
    </submittedName>
</protein>
<comment type="caution">
    <text evidence="3">The sequence shown here is derived from an EMBL/GenBank/DDBJ whole genome shotgun (WGS) entry which is preliminary data.</text>
</comment>
<proteinExistence type="predicted"/>
<feature type="region of interest" description="Disordered" evidence="1">
    <location>
        <begin position="342"/>
        <end position="362"/>
    </location>
</feature>
<feature type="compositionally biased region" description="Basic and acidic residues" evidence="1">
    <location>
        <begin position="443"/>
        <end position="454"/>
    </location>
</feature>
<dbReference type="EMBL" id="CAUOFW020005851">
    <property type="protein sequence ID" value="CAK9171852.1"/>
    <property type="molecule type" value="Genomic_DNA"/>
</dbReference>
<sequence length="463" mass="50955">MLLVCDCNLWLEKDRDFVVMGQMTLFGRISDPLLGKEGDQTLQRQRMRSKDPMNTTSRSCGCGKEEMLRKWLVYIQLILLRSALSRKRAGLPSLLLLLVILVLVSDLILAQSRTLYIIECESIQVDASSIALPLSILLRSSTSGRAAGKKERLFDSNQITKNILENEVADASLPFRRVAHDSLPFNTSSRRTSGISLAKGKLFSPELTEFKTSSRSIEKVQQVRKNPFHGGFLQLVPLLLRAVLRLKKLNKGLTGACRKNGCCGNSGQVAFSPLSRSVVERLEASSAETANVADLDIDRTSLRVRPEADVSFVPAFLPAKAKEKAVEEFDCIQKAQIHNLSSETGHPHSIGGMPESAQSEVAARPEAAEVSFYLLLSYQPRRKNWNFPQLLTNGLQGENKLTRESPTGRKSARAASRSSATSSTADPSGDQRAASQSTQFSDLDLKEGGLEVKEAPTMTHRIS</sequence>
<evidence type="ECO:0000256" key="2">
    <source>
        <dbReference type="SAM" id="Phobius"/>
    </source>
</evidence>